<dbReference type="HOGENOM" id="CLU_000445_104_15_7"/>
<dbReference type="InterPro" id="IPR005467">
    <property type="entry name" value="His_kinase_dom"/>
</dbReference>
<proteinExistence type="predicted"/>
<feature type="domain" description="Response regulatory" evidence="21">
    <location>
        <begin position="552"/>
        <end position="673"/>
    </location>
</feature>
<evidence type="ECO:0000256" key="13">
    <source>
        <dbReference type="ARBA" id="ARBA00023136"/>
    </source>
</evidence>
<dbReference type="Pfam" id="PF17152">
    <property type="entry name" value="CHASE8"/>
    <property type="match status" value="1"/>
</dbReference>
<dbReference type="CDD" id="cd06225">
    <property type="entry name" value="HAMP"/>
    <property type="match status" value="1"/>
</dbReference>
<dbReference type="STRING" id="177437.HRM2_43250"/>
<keyword evidence="18" id="KW-0175">Coiled coil</keyword>
<dbReference type="PROSITE" id="PS50894">
    <property type="entry name" value="HPT"/>
    <property type="match status" value="1"/>
</dbReference>
<evidence type="ECO:0000256" key="14">
    <source>
        <dbReference type="ARBA" id="ARBA00064003"/>
    </source>
</evidence>
<dbReference type="CDD" id="cd00088">
    <property type="entry name" value="HPT"/>
    <property type="match status" value="1"/>
</dbReference>
<feature type="transmembrane region" description="Helical" evidence="19">
    <location>
        <begin position="180"/>
        <end position="199"/>
    </location>
</feature>
<dbReference type="InterPro" id="IPR004358">
    <property type="entry name" value="Sig_transdc_His_kin-like_C"/>
</dbReference>
<dbReference type="Pfam" id="PF00672">
    <property type="entry name" value="HAMP"/>
    <property type="match status" value="1"/>
</dbReference>
<dbReference type="SMART" id="SM00073">
    <property type="entry name" value="HPT"/>
    <property type="match status" value="1"/>
</dbReference>
<evidence type="ECO:0000259" key="22">
    <source>
        <dbReference type="PROSITE" id="PS50885"/>
    </source>
</evidence>
<keyword evidence="25" id="KW-1185">Reference proteome</keyword>
<dbReference type="InterPro" id="IPR008207">
    <property type="entry name" value="Sig_transdc_His_kin_Hpt_dom"/>
</dbReference>
<dbReference type="InterPro" id="IPR033417">
    <property type="entry name" value="CHASE8"/>
</dbReference>
<dbReference type="Gene3D" id="6.10.340.10">
    <property type="match status" value="1"/>
</dbReference>
<evidence type="ECO:0000313" key="24">
    <source>
        <dbReference type="EMBL" id="ACN17381.1"/>
    </source>
</evidence>
<keyword evidence="8" id="KW-0547">Nucleotide-binding</keyword>
<dbReference type="PANTHER" id="PTHR45339">
    <property type="entry name" value="HYBRID SIGNAL TRANSDUCTION HISTIDINE KINASE J"/>
    <property type="match status" value="1"/>
</dbReference>
<feature type="coiled-coil region" evidence="18">
    <location>
        <begin position="277"/>
        <end position="311"/>
    </location>
</feature>
<keyword evidence="11 19" id="KW-1133">Transmembrane helix</keyword>
<dbReference type="InterPro" id="IPR003660">
    <property type="entry name" value="HAMP_dom"/>
</dbReference>
<dbReference type="Gene3D" id="1.10.287.130">
    <property type="match status" value="1"/>
</dbReference>
<evidence type="ECO:0000256" key="19">
    <source>
        <dbReference type="SAM" id="Phobius"/>
    </source>
</evidence>
<dbReference type="SMART" id="SM00448">
    <property type="entry name" value="REC"/>
    <property type="match status" value="2"/>
</dbReference>
<evidence type="ECO:0000256" key="11">
    <source>
        <dbReference type="ARBA" id="ARBA00022989"/>
    </source>
</evidence>
<evidence type="ECO:0000256" key="7">
    <source>
        <dbReference type="ARBA" id="ARBA00022692"/>
    </source>
</evidence>
<dbReference type="KEGG" id="dat:HRM2_43250"/>
<keyword evidence="13 19" id="KW-0472">Membrane</keyword>
<dbReference type="GO" id="GO:0005886">
    <property type="term" value="C:plasma membrane"/>
    <property type="evidence" value="ECO:0007669"/>
    <property type="project" value="UniProtKB-SubCell"/>
</dbReference>
<feature type="domain" description="Response regulatory" evidence="21">
    <location>
        <begin position="700"/>
        <end position="820"/>
    </location>
</feature>
<organism evidence="24 25">
    <name type="scientific">Desulforapulum autotrophicum (strain ATCC 43914 / DSM 3382 / VKM B-1955 / HRM2)</name>
    <name type="common">Desulfobacterium autotrophicum</name>
    <dbReference type="NCBI Taxonomy" id="177437"/>
    <lineage>
        <taxon>Bacteria</taxon>
        <taxon>Pseudomonadati</taxon>
        <taxon>Thermodesulfobacteriota</taxon>
        <taxon>Desulfobacteria</taxon>
        <taxon>Desulfobacterales</taxon>
        <taxon>Desulfobacteraceae</taxon>
        <taxon>Desulforapulum</taxon>
    </lineage>
</organism>
<evidence type="ECO:0000256" key="5">
    <source>
        <dbReference type="ARBA" id="ARBA00022553"/>
    </source>
</evidence>
<dbReference type="Gene3D" id="3.30.565.10">
    <property type="entry name" value="Histidine kinase-like ATPase, C-terminal domain"/>
    <property type="match status" value="1"/>
</dbReference>
<keyword evidence="12" id="KW-0902">Two-component regulatory system</keyword>
<evidence type="ECO:0000256" key="8">
    <source>
        <dbReference type="ARBA" id="ARBA00022741"/>
    </source>
</evidence>
<dbReference type="PANTHER" id="PTHR45339:SF1">
    <property type="entry name" value="HYBRID SIGNAL TRANSDUCTION HISTIDINE KINASE J"/>
    <property type="match status" value="1"/>
</dbReference>
<dbReference type="SMART" id="SM00304">
    <property type="entry name" value="HAMP"/>
    <property type="match status" value="1"/>
</dbReference>
<comment type="catalytic activity">
    <reaction evidence="1">
        <text>ATP + protein L-histidine = ADP + protein N-phospho-L-histidine.</text>
        <dbReference type="EC" id="2.7.13.3"/>
    </reaction>
</comment>
<feature type="modified residue" description="4-aspartylphosphate" evidence="17">
    <location>
        <position position="606"/>
    </location>
</feature>
<dbReference type="InterPro" id="IPR001789">
    <property type="entry name" value="Sig_transdc_resp-reg_receiver"/>
</dbReference>
<evidence type="ECO:0000256" key="6">
    <source>
        <dbReference type="ARBA" id="ARBA00022679"/>
    </source>
</evidence>
<dbReference type="InterPro" id="IPR036890">
    <property type="entry name" value="HATPase_C_sf"/>
</dbReference>
<evidence type="ECO:0000313" key="25">
    <source>
        <dbReference type="Proteomes" id="UP000000442"/>
    </source>
</evidence>
<dbReference type="InterPro" id="IPR003594">
    <property type="entry name" value="HATPase_dom"/>
</dbReference>
<evidence type="ECO:0000256" key="16">
    <source>
        <dbReference type="PROSITE-ProRule" id="PRU00110"/>
    </source>
</evidence>
<dbReference type="InterPro" id="IPR011006">
    <property type="entry name" value="CheY-like_superfamily"/>
</dbReference>
<dbReference type="EMBL" id="CP001087">
    <property type="protein sequence ID" value="ACN17381.1"/>
    <property type="molecule type" value="Genomic_DNA"/>
</dbReference>
<comment type="subcellular location">
    <subcellularLocation>
        <location evidence="2">Cell membrane</location>
        <topology evidence="2">Multi-pass membrane protein</topology>
    </subcellularLocation>
</comment>
<feature type="modified residue" description="4-aspartylphosphate" evidence="17">
    <location>
        <position position="749"/>
    </location>
</feature>
<sequence length="967" mass="106933">MNKEPRGWRWANLSIRTKLFLLLSLTAGVALLLVSTGLMINEKWNARENLVGELCSIADVVALNSGAAMAFDDEQAAKETLNSFAVKPEIAAAILYDKNGDTYSKYHRKGVDTGLLIADLNAAYPARQDIFKQLEKEGFVSHLFNGYIHILRPVFAQNVLVGAIHLVDDMQQVRNRLHTYYIVVAFIVVITLMVVLLLSNKSQKIFTRPLLELMQSIREVTIKKNYDVRVKKQGRDEFGTLIDCFNDMIGEIHARDEDLKMYSADLEKRVKLRTADLSQAKKALEAMVVTLEKAKETAEEASRAKSQFLANMSHEIRTPMNGVLGMAELLMETDLTEEQRRFSKTIQSSGSSLLAIINDILDFSKIEAGKLELETINFNLQILIDDVMQMLASRAHAKQLELAVLIPPETCIFLRGDPTRFRQVLTNLVGNAIKFTKQGEVVVQVATTVSDQNRVKLHVLIRDTGIGISQQDLQRLFSPFSQADGSTTRKYGGTGLGLAISKEIVALMGGDLHCESEPGKGSTFSFTVDFAASLETEKNRSRLNTANLKGHRVLVIDDNLTNREILKRQTSSWGMKPKSSDCGAKGIEELHLAQQKGEPFDLVLLDKDMPGMDGLEVAQQIKADSAIADTRLIMLTSVGAGNDAAQAKRNGISAYLNKPVPQADLHAAVIQIIGDHPKNRSDHMIDSTGIDQDKQLFNIHVLVAEDNLTNQNVAAAMLRLFGCRVDIVSNGREAVDAISKKSYDLVFMDCQMPVLDGYQATAAIRQFEKENGVEKNMPIIALTANALEGDRKKCLTAGMDDYLSKPFLKSQILSILKSWSPMGVNGDNVAGSKDLAGIKLVNEQGNDSGSIDQSMLIAIQELQIEGEPSIVDKVIKVYLESSTVLIAKLRKSLDVNDIEALQRNAHSLKSSSANVGAVKLSKMSKELEENCRFDHLENAPELITLIENEFVKVNEGLKMESFSHDFR</sequence>
<dbReference type="GO" id="GO:0005524">
    <property type="term" value="F:ATP binding"/>
    <property type="evidence" value="ECO:0007669"/>
    <property type="project" value="UniProtKB-KW"/>
</dbReference>
<dbReference type="EC" id="2.7.13.3" evidence="3"/>
<dbReference type="eggNOG" id="COG3850">
    <property type="taxonomic scope" value="Bacteria"/>
</dbReference>
<dbReference type="SMART" id="SM00387">
    <property type="entry name" value="HATPase_c"/>
    <property type="match status" value="1"/>
</dbReference>
<dbReference type="SUPFAM" id="SSF158472">
    <property type="entry name" value="HAMP domain-like"/>
    <property type="match status" value="1"/>
</dbReference>
<dbReference type="GO" id="GO:0000155">
    <property type="term" value="F:phosphorelay sensor kinase activity"/>
    <property type="evidence" value="ECO:0007669"/>
    <property type="project" value="InterPro"/>
</dbReference>
<protein>
    <recommendedName>
        <fullName evidence="15">Sensory/regulatory protein RpfC</fullName>
        <ecNumber evidence="3">2.7.13.3</ecNumber>
    </recommendedName>
</protein>
<feature type="modified residue" description="Phosphohistidine" evidence="16">
    <location>
        <position position="906"/>
    </location>
</feature>
<evidence type="ECO:0000256" key="10">
    <source>
        <dbReference type="ARBA" id="ARBA00022840"/>
    </source>
</evidence>
<dbReference type="InterPro" id="IPR036097">
    <property type="entry name" value="HisK_dim/P_sf"/>
</dbReference>
<dbReference type="SMART" id="SM00388">
    <property type="entry name" value="HisKA"/>
    <property type="match status" value="1"/>
</dbReference>
<feature type="domain" description="HPt" evidence="23">
    <location>
        <begin position="867"/>
        <end position="960"/>
    </location>
</feature>
<gene>
    <name evidence="24" type="ordered locus">HRM2_43250</name>
</gene>
<evidence type="ECO:0000256" key="3">
    <source>
        <dbReference type="ARBA" id="ARBA00012438"/>
    </source>
</evidence>
<feature type="domain" description="HAMP" evidence="22">
    <location>
        <begin position="204"/>
        <end position="257"/>
    </location>
</feature>
<dbReference type="RefSeq" id="WP_015906113.1">
    <property type="nucleotide sequence ID" value="NC_012108.1"/>
</dbReference>
<keyword evidence="9 24" id="KW-0418">Kinase</keyword>
<evidence type="ECO:0000259" key="23">
    <source>
        <dbReference type="PROSITE" id="PS50894"/>
    </source>
</evidence>
<feature type="domain" description="Histidine kinase" evidence="20">
    <location>
        <begin position="311"/>
        <end position="532"/>
    </location>
</feature>
<dbReference type="FunFam" id="3.30.565.10:FF:000010">
    <property type="entry name" value="Sensor histidine kinase RcsC"/>
    <property type="match status" value="1"/>
</dbReference>
<keyword evidence="6" id="KW-0808">Transferase</keyword>
<dbReference type="AlphaFoldDB" id="C0QDW0"/>
<dbReference type="PROSITE" id="PS50109">
    <property type="entry name" value="HIS_KIN"/>
    <property type="match status" value="1"/>
</dbReference>
<dbReference type="PRINTS" id="PR00344">
    <property type="entry name" value="BCTRLSENSOR"/>
</dbReference>
<dbReference type="SUPFAM" id="SSF47226">
    <property type="entry name" value="Histidine-containing phosphotransfer domain, HPT domain"/>
    <property type="match status" value="1"/>
</dbReference>
<dbReference type="eggNOG" id="COG0784">
    <property type="taxonomic scope" value="Bacteria"/>
</dbReference>
<evidence type="ECO:0000256" key="2">
    <source>
        <dbReference type="ARBA" id="ARBA00004651"/>
    </source>
</evidence>
<dbReference type="InterPro" id="IPR036641">
    <property type="entry name" value="HPT_dom_sf"/>
</dbReference>
<dbReference type="CDD" id="cd16922">
    <property type="entry name" value="HATPase_EvgS-ArcB-TorS-like"/>
    <property type="match status" value="1"/>
</dbReference>
<dbReference type="Pfam" id="PF00512">
    <property type="entry name" value="HisKA"/>
    <property type="match status" value="1"/>
</dbReference>
<evidence type="ECO:0000256" key="1">
    <source>
        <dbReference type="ARBA" id="ARBA00000085"/>
    </source>
</evidence>
<evidence type="ECO:0000259" key="20">
    <source>
        <dbReference type="PROSITE" id="PS50109"/>
    </source>
</evidence>
<accession>C0QDW0</accession>
<dbReference type="eggNOG" id="COG0745">
    <property type="taxonomic scope" value="Bacteria"/>
</dbReference>
<dbReference type="CDD" id="cd00082">
    <property type="entry name" value="HisKA"/>
    <property type="match status" value="1"/>
</dbReference>
<dbReference type="CDD" id="cd17546">
    <property type="entry name" value="REC_hyHK_CKI1_RcsC-like"/>
    <property type="match status" value="2"/>
</dbReference>
<dbReference type="Pfam" id="PF02518">
    <property type="entry name" value="HATPase_c"/>
    <property type="match status" value="1"/>
</dbReference>
<dbReference type="Gene3D" id="3.40.50.2300">
    <property type="match status" value="2"/>
</dbReference>
<dbReference type="Gene3D" id="1.20.120.160">
    <property type="entry name" value="HPT domain"/>
    <property type="match status" value="1"/>
</dbReference>
<dbReference type="eggNOG" id="COG2205">
    <property type="taxonomic scope" value="Bacteria"/>
</dbReference>
<feature type="transmembrane region" description="Helical" evidence="19">
    <location>
        <begin position="20"/>
        <end position="40"/>
    </location>
</feature>
<dbReference type="Proteomes" id="UP000000442">
    <property type="component" value="Chromosome"/>
</dbReference>
<comment type="subunit">
    <text evidence="14">At low DSF concentrations, interacts with RpfF.</text>
</comment>
<evidence type="ECO:0000256" key="9">
    <source>
        <dbReference type="ARBA" id="ARBA00022777"/>
    </source>
</evidence>
<evidence type="ECO:0000256" key="4">
    <source>
        <dbReference type="ARBA" id="ARBA00022475"/>
    </source>
</evidence>
<name>C0QDW0_DESAH</name>
<dbReference type="eggNOG" id="COG2198">
    <property type="taxonomic scope" value="Bacteria"/>
</dbReference>
<dbReference type="SUPFAM" id="SSF55874">
    <property type="entry name" value="ATPase domain of HSP90 chaperone/DNA topoisomerase II/histidine kinase"/>
    <property type="match status" value="1"/>
</dbReference>
<dbReference type="PROSITE" id="PS50885">
    <property type="entry name" value="HAMP"/>
    <property type="match status" value="1"/>
</dbReference>
<reference evidence="24 25" key="1">
    <citation type="journal article" date="2009" name="Environ. Microbiol.">
        <title>Genome sequence of Desulfobacterium autotrophicum HRM2, a marine sulfate reducer oxidizing organic carbon completely to carbon dioxide.</title>
        <authorList>
            <person name="Strittmatter A.W."/>
            <person name="Liesegang H."/>
            <person name="Rabus R."/>
            <person name="Decker I."/>
            <person name="Amann J."/>
            <person name="Andres S."/>
            <person name="Henne A."/>
            <person name="Fricke W.F."/>
            <person name="Martinez-Arias R."/>
            <person name="Bartels D."/>
            <person name="Goesmann A."/>
            <person name="Krause L."/>
            <person name="Puehler A."/>
            <person name="Klenk H.P."/>
            <person name="Richter M."/>
            <person name="Schuler M."/>
            <person name="Gloeckner F.O."/>
            <person name="Meyerdierks A."/>
            <person name="Gottschalk G."/>
            <person name="Amann R."/>
        </authorList>
    </citation>
    <scope>NUCLEOTIDE SEQUENCE [LARGE SCALE GENOMIC DNA]</scope>
    <source>
        <strain evidence="25">ATCC 43914 / DSM 3382 / HRM2</strain>
    </source>
</reference>
<dbReference type="SUPFAM" id="SSF47384">
    <property type="entry name" value="Homodimeric domain of signal transducing histidine kinase"/>
    <property type="match status" value="1"/>
</dbReference>
<dbReference type="InterPro" id="IPR003661">
    <property type="entry name" value="HisK_dim/P_dom"/>
</dbReference>
<evidence type="ECO:0000259" key="21">
    <source>
        <dbReference type="PROSITE" id="PS50110"/>
    </source>
</evidence>
<dbReference type="Pfam" id="PF00072">
    <property type="entry name" value="Response_reg"/>
    <property type="match status" value="2"/>
</dbReference>
<dbReference type="Pfam" id="PF01627">
    <property type="entry name" value="Hpt"/>
    <property type="match status" value="1"/>
</dbReference>
<dbReference type="PROSITE" id="PS50110">
    <property type="entry name" value="RESPONSE_REGULATORY"/>
    <property type="match status" value="2"/>
</dbReference>
<evidence type="ECO:0000256" key="17">
    <source>
        <dbReference type="PROSITE-ProRule" id="PRU00169"/>
    </source>
</evidence>
<keyword evidence="5 17" id="KW-0597">Phosphoprotein</keyword>
<keyword evidence="4" id="KW-1003">Cell membrane</keyword>
<keyword evidence="10" id="KW-0067">ATP-binding</keyword>
<evidence type="ECO:0000256" key="12">
    <source>
        <dbReference type="ARBA" id="ARBA00023012"/>
    </source>
</evidence>
<dbReference type="OrthoDB" id="5378360at2"/>
<evidence type="ECO:0000256" key="15">
    <source>
        <dbReference type="ARBA" id="ARBA00068150"/>
    </source>
</evidence>
<keyword evidence="7 19" id="KW-0812">Transmembrane</keyword>
<evidence type="ECO:0000256" key="18">
    <source>
        <dbReference type="SAM" id="Coils"/>
    </source>
</evidence>
<dbReference type="FunFam" id="1.10.287.130:FF:000002">
    <property type="entry name" value="Two-component osmosensing histidine kinase"/>
    <property type="match status" value="1"/>
</dbReference>
<dbReference type="SUPFAM" id="SSF52172">
    <property type="entry name" value="CheY-like"/>
    <property type="match status" value="2"/>
</dbReference>